<accession>A0A2T3NKI1</accession>
<evidence type="ECO:0000313" key="2">
    <source>
        <dbReference type="EMBL" id="PSW16026.1"/>
    </source>
</evidence>
<proteinExistence type="predicted"/>
<keyword evidence="1" id="KW-1133">Transmembrane helix</keyword>
<feature type="transmembrane region" description="Helical" evidence="1">
    <location>
        <begin position="52"/>
        <end position="70"/>
    </location>
</feature>
<dbReference type="Proteomes" id="UP000241346">
    <property type="component" value="Unassembled WGS sequence"/>
</dbReference>
<keyword evidence="1" id="KW-0812">Transmembrane</keyword>
<comment type="caution">
    <text evidence="2">The sequence shown here is derived from an EMBL/GenBank/DDBJ whole genome shotgun (WGS) entry which is preliminary data.</text>
</comment>
<sequence length="95" mass="10935">MHLKQGIYLFFYHLRAFFELTFKPLFGLITVGLILSAILIQSPSTRIEGGLVLAGCIVTAFWITIVRYYYSAILRWSDTRQKTSAVIEFPRQSDD</sequence>
<reference evidence="2 3" key="1">
    <citation type="submission" date="2018-03" db="EMBL/GenBank/DDBJ databases">
        <title>Whole genome sequencing of Histamine producing bacteria.</title>
        <authorList>
            <person name="Butler K."/>
        </authorList>
    </citation>
    <scope>NUCLEOTIDE SEQUENCE [LARGE SCALE GENOMIC DNA]</scope>
    <source>
        <strain evidence="2 3">DSM 19138</strain>
    </source>
</reference>
<protein>
    <submittedName>
        <fullName evidence="2">Uncharacterized protein</fullName>
    </submittedName>
</protein>
<keyword evidence="1" id="KW-0472">Membrane</keyword>
<organism evidence="2 3">
    <name type="scientific">Photobacterium rosenbergii</name>
    <dbReference type="NCBI Taxonomy" id="294936"/>
    <lineage>
        <taxon>Bacteria</taxon>
        <taxon>Pseudomonadati</taxon>
        <taxon>Pseudomonadota</taxon>
        <taxon>Gammaproteobacteria</taxon>
        <taxon>Vibrionales</taxon>
        <taxon>Vibrionaceae</taxon>
        <taxon>Photobacterium</taxon>
    </lineage>
</organism>
<evidence type="ECO:0000313" key="3">
    <source>
        <dbReference type="Proteomes" id="UP000241346"/>
    </source>
</evidence>
<name>A0A2T3NKI1_9GAMM</name>
<dbReference type="AlphaFoldDB" id="A0A2T3NKI1"/>
<gene>
    <name evidence="2" type="ORF">C9J01_03185</name>
</gene>
<evidence type="ECO:0000256" key="1">
    <source>
        <dbReference type="SAM" id="Phobius"/>
    </source>
</evidence>
<feature type="transmembrane region" description="Helical" evidence="1">
    <location>
        <begin position="20"/>
        <end position="40"/>
    </location>
</feature>
<dbReference type="EMBL" id="PYMB01000001">
    <property type="protein sequence ID" value="PSW16026.1"/>
    <property type="molecule type" value="Genomic_DNA"/>
</dbReference>